<protein>
    <submittedName>
        <fullName evidence="1">Uncharacterized protein</fullName>
    </submittedName>
</protein>
<reference evidence="1 2" key="1">
    <citation type="journal article" date="2016" name="Nat. Commun.">
        <title>Thousands of microbial genomes shed light on interconnected biogeochemical processes in an aquifer system.</title>
        <authorList>
            <person name="Anantharaman K."/>
            <person name="Brown C.T."/>
            <person name="Hug L.A."/>
            <person name="Sharon I."/>
            <person name="Castelle C.J."/>
            <person name="Probst A.J."/>
            <person name="Thomas B.C."/>
            <person name="Singh A."/>
            <person name="Wilkins M.J."/>
            <person name="Karaoz U."/>
            <person name="Brodie E.L."/>
            <person name="Williams K.H."/>
            <person name="Hubbard S.S."/>
            <person name="Banfield J.F."/>
        </authorList>
    </citation>
    <scope>NUCLEOTIDE SEQUENCE [LARGE SCALE GENOMIC DNA]</scope>
</reference>
<dbReference type="Proteomes" id="UP000177876">
    <property type="component" value="Unassembled WGS sequence"/>
</dbReference>
<proteinExistence type="predicted"/>
<accession>A0A1F2WM62</accession>
<organism evidence="1 2">
    <name type="scientific">Candidatus Solincola sediminis</name>
    <dbReference type="NCBI Taxonomy" id="1797199"/>
    <lineage>
        <taxon>Bacteria</taxon>
        <taxon>Bacillati</taxon>
        <taxon>Actinomycetota</taxon>
        <taxon>Candidatus Geothermincolia</taxon>
        <taxon>Candidatus Geothermincolales</taxon>
        <taxon>Candidatus Geothermincolaceae</taxon>
        <taxon>Candidatus Solincola</taxon>
    </lineage>
</organism>
<evidence type="ECO:0000313" key="2">
    <source>
        <dbReference type="Proteomes" id="UP000177876"/>
    </source>
</evidence>
<dbReference type="EMBL" id="MELK01000029">
    <property type="protein sequence ID" value="OFW57921.1"/>
    <property type="molecule type" value="Genomic_DNA"/>
</dbReference>
<evidence type="ECO:0000313" key="1">
    <source>
        <dbReference type="EMBL" id="OFW57921.1"/>
    </source>
</evidence>
<name>A0A1F2WM62_9ACTN</name>
<sequence length="168" mass="20158">MEVLEVQVRSCEATMGRRYRSFFIKKLEQHLHDQRLEVPHLIFDLFDTPFELFTDNDRRIYEERVKGQALFHIFSDMLIEIYERIEADRAGWETAANFLDDTPMKVCALHTLARIEELEDLPDEEDYTAMVDELKSLSRVKVTPVEQKYNVRRYDDKKGHWWNREKTG</sequence>
<gene>
    <name evidence="1" type="ORF">A2Y75_11850</name>
</gene>
<dbReference type="AlphaFoldDB" id="A0A1F2WM62"/>
<comment type="caution">
    <text evidence="1">The sequence shown here is derived from an EMBL/GenBank/DDBJ whole genome shotgun (WGS) entry which is preliminary data.</text>
</comment>